<keyword evidence="4 7" id="KW-0812">Transmembrane</keyword>
<keyword evidence="9" id="KW-1185">Reference proteome</keyword>
<accession>A0A1G6JC08</accession>
<evidence type="ECO:0000256" key="2">
    <source>
        <dbReference type="ARBA" id="ARBA00006679"/>
    </source>
</evidence>
<evidence type="ECO:0000256" key="6">
    <source>
        <dbReference type="ARBA" id="ARBA00023136"/>
    </source>
</evidence>
<comment type="subcellular location">
    <subcellularLocation>
        <location evidence="1">Cell membrane</location>
        <topology evidence="1">Multi-pass membrane protein</topology>
    </subcellularLocation>
</comment>
<dbReference type="Pfam" id="PF07681">
    <property type="entry name" value="DoxX"/>
    <property type="match status" value="1"/>
</dbReference>
<keyword evidence="6 7" id="KW-0472">Membrane</keyword>
<evidence type="ECO:0000313" key="8">
    <source>
        <dbReference type="EMBL" id="SDC16230.1"/>
    </source>
</evidence>
<dbReference type="AlphaFoldDB" id="A0A1G6JC08"/>
<proteinExistence type="inferred from homology"/>
<evidence type="ECO:0000256" key="5">
    <source>
        <dbReference type="ARBA" id="ARBA00022989"/>
    </source>
</evidence>
<evidence type="ECO:0000313" key="9">
    <source>
        <dbReference type="Proteomes" id="UP000198908"/>
    </source>
</evidence>
<dbReference type="InterPro" id="IPR032808">
    <property type="entry name" value="DoxX"/>
</dbReference>
<organism evidence="8 9">
    <name type="scientific">Paraburkholderia lycopersici</name>
    <dbReference type="NCBI Taxonomy" id="416944"/>
    <lineage>
        <taxon>Bacteria</taxon>
        <taxon>Pseudomonadati</taxon>
        <taxon>Pseudomonadota</taxon>
        <taxon>Betaproteobacteria</taxon>
        <taxon>Burkholderiales</taxon>
        <taxon>Burkholderiaceae</taxon>
        <taxon>Paraburkholderia</taxon>
    </lineage>
</organism>
<keyword evidence="3" id="KW-1003">Cell membrane</keyword>
<gene>
    <name evidence="8" type="ORF">SAMN05421548_104207</name>
</gene>
<keyword evidence="5 7" id="KW-1133">Transmembrane helix</keyword>
<dbReference type="Proteomes" id="UP000198908">
    <property type="component" value="Unassembled WGS sequence"/>
</dbReference>
<feature type="transmembrane region" description="Helical" evidence="7">
    <location>
        <begin position="113"/>
        <end position="131"/>
    </location>
</feature>
<evidence type="ECO:0000256" key="4">
    <source>
        <dbReference type="ARBA" id="ARBA00022692"/>
    </source>
</evidence>
<dbReference type="InterPro" id="IPR051907">
    <property type="entry name" value="DoxX-like_oxidoreductase"/>
</dbReference>
<evidence type="ECO:0000256" key="1">
    <source>
        <dbReference type="ARBA" id="ARBA00004651"/>
    </source>
</evidence>
<dbReference type="STRING" id="416944.SAMN05421548_104207"/>
<sequence length="145" mass="15176">MTRPADSFIIFIARIALAILFLWGGAMKLLGYAGFVGYLHSKGVPYASYGAIVATVIELLGGIALVLGVRTRSVAFVLAVYAIVTAILGHDFWNMTQAAAQQDAVVHFWKNVAIAGGFLLLTVTGAGRASVDGLRAPRGGVGLRG</sequence>
<dbReference type="GO" id="GO:0005886">
    <property type="term" value="C:plasma membrane"/>
    <property type="evidence" value="ECO:0007669"/>
    <property type="project" value="UniProtKB-SubCell"/>
</dbReference>
<evidence type="ECO:0000256" key="3">
    <source>
        <dbReference type="ARBA" id="ARBA00022475"/>
    </source>
</evidence>
<feature type="transmembrane region" description="Helical" evidence="7">
    <location>
        <begin position="46"/>
        <end position="67"/>
    </location>
</feature>
<dbReference type="OrthoDB" id="9792760at2"/>
<protein>
    <submittedName>
        <fullName evidence="8">Putative oxidoreductase</fullName>
    </submittedName>
</protein>
<dbReference type="PANTHER" id="PTHR33452">
    <property type="entry name" value="OXIDOREDUCTASE CATD-RELATED"/>
    <property type="match status" value="1"/>
</dbReference>
<comment type="similarity">
    <text evidence="2">Belongs to the DoxX family.</text>
</comment>
<feature type="transmembrane region" description="Helical" evidence="7">
    <location>
        <begin position="74"/>
        <end position="93"/>
    </location>
</feature>
<dbReference type="RefSeq" id="WP_091996005.1">
    <property type="nucleotide sequence ID" value="NZ_FMYQ01000004.1"/>
</dbReference>
<feature type="transmembrane region" description="Helical" evidence="7">
    <location>
        <begin position="7"/>
        <end position="26"/>
    </location>
</feature>
<evidence type="ECO:0000256" key="7">
    <source>
        <dbReference type="SAM" id="Phobius"/>
    </source>
</evidence>
<dbReference type="EMBL" id="FMYQ01000004">
    <property type="protein sequence ID" value="SDC16230.1"/>
    <property type="molecule type" value="Genomic_DNA"/>
</dbReference>
<name>A0A1G6JC08_9BURK</name>
<dbReference type="PANTHER" id="PTHR33452:SF1">
    <property type="entry name" value="INNER MEMBRANE PROTEIN YPHA-RELATED"/>
    <property type="match status" value="1"/>
</dbReference>
<reference evidence="9" key="1">
    <citation type="submission" date="2016-09" db="EMBL/GenBank/DDBJ databases">
        <authorList>
            <person name="Varghese N."/>
            <person name="Submissions S."/>
        </authorList>
    </citation>
    <scope>NUCLEOTIDE SEQUENCE [LARGE SCALE GENOMIC DNA]</scope>
    <source>
        <strain evidence="9">TNe-862</strain>
    </source>
</reference>